<feature type="domain" description="PASTA" evidence="13">
    <location>
        <begin position="522"/>
        <end position="589"/>
    </location>
</feature>
<dbReference type="PROSITE" id="PS00107">
    <property type="entry name" value="PROTEIN_KINASE_ATP"/>
    <property type="match status" value="1"/>
</dbReference>
<dbReference type="GO" id="GO:0004674">
    <property type="term" value="F:protein serine/threonine kinase activity"/>
    <property type="evidence" value="ECO:0007669"/>
    <property type="project" value="UniProtKB-EC"/>
</dbReference>
<dbReference type="InterPro" id="IPR017441">
    <property type="entry name" value="Protein_kinase_ATP_BS"/>
</dbReference>
<dbReference type="Gene3D" id="3.30.10.20">
    <property type="match status" value="4"/>
</dbReference>
<evidence type="ECO:0000256" key="11">
    <source>
        <dbReference type="SAM" id="Phobius"/>
    </source>
</evidence>
<keyword evidence="5 14" id="KW-0418">Kinase</keyword>
<keyword evidence="15" id="KW-1185">Reference proteome</keyword>
<evidence type="ECO:0000256" key="1">
    <source>
        <dbReference type="ARBA" id="ARBA00012513"/>
    </source>
</evidence>
<keyword evidence="11" id="KW-1133">Transmembrane helix</keyword>
<feature type="transmembrane region" description="Helical" evidence="11">
    <location>
        <begin position="357"/>
        <end position="381"/>
    </location>
</feature>
<evidence type="ECO:0000313" key="15">
    <source>
        <dbReference type="Proteomes" id="UP000783390"/>
    </source>
</evidence>
<dbReference type="InterPro" id="IPR008271">
    <property type="entry name" value="Ser/Thr_kinase_AS"/>
</dbReference>
<comment type="catalytic activity">
    <reaction evidence="8">
        <text>L-seryl-[protein] + ATP = O-phospho-L-seryl-[protein] + ADP + H(+)</text>
        <dbReference type="Rhea" id="RHEA:17989"/>
        <dbReference type="Rhea" id="RHEA-COMP:9863"/>
        <dbReference type="Rhea" id="RHEA-COMP:11604"/>
        <dbReference type="ChEBI" id="CHEBI:15378"/>
        <dbReference type="ChEBI" id="CHEBI:29999"/>
        <dbReference type="ChEBI" id="CHEBI:30616"/>
        <dbReference type="ChEBI" id="CHEBI:83421"/>
        <dbReference type="ChEBI" id="CHEBI:456216"/>
        <dbReference type="EC" id="2.7.11.1"/>
    </reaction>
</comment>
<keyword evidence="11" id="KW-0812">Transmembrane</keyword>
<feature type="compositionally biased region" description="Basic and acidic residues" evidence="10">
    <location>
        <begin position="274"/>
        <end position="286"/>
    </location>
</feature>
<gene>
    <name evidence="14" type="ORF">J2Z53_000139</name>
</gene>
<evidence type="ECO:0000256" key="6">
    <source>
        <dbReference type="ARBA" id="ARBA00022840"/>
    </source>
</evidence>
<dbReference type="SMART" id="SM00220">
    <property type="entry name" value="S_TKc"/>
    <property type="match status" value="1"/>
</dbReference>
<dbReference type="SMART" id="SM00740">
    <property type="entry name" value="PASTA"/>
    <property type="match status" value="4"/>
</dbReference>
<dbReference type="PROSITE" id="PS00108">
    <property type="entry name" value="PROTEIN_KINASE_ST"/>
    <property type="match status" value="1"/>
</dbReference>
<name>A0ABS4EX35_9CLOT</name>
<dbReference type="RefSeq" id="WP_209795297.1">
    <property type="nucleotide sequence ID" value="NZ_JAGGJZ010000001.1"/>
</dbReference>
<evidence type="ECO:0000259" key="13">
    <source>
        <dbReference type="PROSITE" id="PS51178"/>
    </source>
</evidence>
<dbReference type="PANTHER" id="PTHR43289">
    <property type="entry name" value="MITOGEN-ACTIVATED PROTEIN KINASE KINASE KINASE 20-RELATED"/>
    <property type="match status" value="1"/>
</dbReference>
<comment type="caution">
    <text evidence="14">The sequence shown here is derived from an EMBL/GenBank/DDBJ whole genome shotgun (WGS) entry which is preliminary data.</text>
</comment>
<accession>A0ABS4EX35</accession>
<evidence type="ECO:0000256" key="9">
    <source>
        <dbReference type="PROSITE-ProRule" id="PRU10141"/>
    </source>
</evidence>
<evidence type="ECO:0000259" key="12">
    <source>
        <dbReference type="PROSITE" id="PS50011"/>
    </source>
</evidence>
<feature type="region of interest" description="Disordered" evidence="10">
    <location>
        <begin position="307"/>
        <end position="332"/>
    </location>
</feature>
<feature type="binding site" evidence="9">
    <location>
        <position position="39"/>
    </location>
    <ligand>
        <name>ATP</name>
        <dbReference type="ChEBI" id="CHEBI:30616"/>
    </ligand>
</feature>
<dbReference type="InterPro" id="IPR000719">
    <property type="entry name" value="Prot_kinase_dom"/>
</dbReference>
<dbReference type="EMBL" id="JAGGJZ010000001">
    <property type="protein sequence ID" value="MBP1888560.1"/>
    <property type="molecule type" value="Genomic_DNA"/>
</dbReference>
<reference evidence="14 15" key="1">
    <citation type="submission" date="2021-03" db="EMBL/GenBank/DDBJ databases">
        <title>Genomic Encyclopedia of Type Strains, Phase IV (KMG-IV): sequencing the most valuable type-strain genomes for metagenomic binning, comparative biology and taxonomic classification.</title>
        <authorList>
            <person name="Goeker M."/>
        </authorList>
    </citation>
    <scope>NUCLEOTIDE SEQUENCE [LARGE SCALE GENOMIC DNA]</scope>
    <source>
        <strain evidence="14 15">DSM 3984</strain>
    </source>
</reference>
<evidence type="ECO:0000256" key="5">
    <source>
        <dbReference type="ARBA" id="ARBA00022777"/>
    </source>
</evidence>
<organism evidence="14 15">
    <name type="scientific">Clostridium moniliforme</name>
    <dbReference type="NCBI Taxonomy" id="39489"/>
    <lineage>
        <taxon>Bacteria</taxon>
        <taxon>Bacillati</taxon>
        <taxon>Bacillota</taxon>
        <taxon>Clostridia</taxon>
        <taxon>Eubacteriales</taxon>
        <taxon>Clostridiaceae</taxon>
        <taxon>Clostridium</taxon>
    </lineage>
</organism>
<comment type="catalytic activity">
    <reaction evidence="7">
        <text>L-threonyl-[protein] + ATP = O-phospho-L-threonyl-[protein] + ADP + H(+)</text>
        <dbReference type="Rhea" id="RHEA:46608"/>
        <dbReference type="Rhea" id="RHEA-COMP:11060"/>
        <dbReference type="Rhea" id="RHEA-COMP:11605"/>
        <dbReference type="ChEBI" id="CHEBI:15378"/>
        <dbReference type="ChEBI" id="CHEBI:30013"/>
        <dbReference type="ChEBI" id="CHEBI:30616"/>
        <dbReference type="ChEBI" id="CHEBI:61977"/>
        <dbReference type="ChEBI" id="CHEBI:456216"/>
        <dbReference type="EC" id="2.7.11.1"/>
    </reaction>
</comment>
<feature type="domain" description="PASTA" evidence="13">
    <location>
        <begin position="594"/>
        <end position="659"/>
    </location>
</feature>
<dbReference type="EC" id="2.7.11.1" evidence="1"/>
<proteinExistence type="predicted"/>
<dbReference type="Gene3D" id="1.10.510.10">
    <property type="entry name" value="Transferase(Phosphotransferase) domain 1"/>
    <property type="match status" value="1"/>
</dbReference>
<dbReference type="Proteomes" id="UP000783390">
    <property type="component" value="Unassembled WGS sequence"/>
</dbReference>
<dbReference type="SUPFAM" id="SSF54184">
    <property type="entry name" value="Penicillin-binding protein 2x (pbp-2x), c-terminal domain"/>
    <property type="match status" value="2"/>
</dbReference>
<keyword evidence="6 9" id="KW-0067">ATP-binding</keyword>
<evidence type="ECO:0000256" key="7">
    <source>
        <dbReference type="ARBA" id="ARBA00047899"/>
    </source>
</evidence>
<dbReference type="CDD" id="cd14014">
    <property type="entry name" value="STKc_PknB_like"/>
    <property type="match status" value="1"/>
</dbReference>
<feature type="region of interest" description="Disordered" evidence="10">
    <location>
        <begin position="656"/>
        <end position="680"/>
    </location>
</feature>
<dbReference type="PROSITE" id="PS51178">
    <property type="entry name" value="PASTA"/>
    <property type="match status" value="4"/>
</dbReference>
<evidence type="ECO:0000256" key="10">
    <source>
        <dbReference type="SAM" id="MobiDB-lite"/>
    </source>
</evidence>
<dbReference type="PANTHER" id="PTHR43289:SF34">
    <property type="entry name" value="SERINE_THREONINE-PROTEIN KINASE YBDM-RELATED"/>
    <property type="match status" value="1"/>
</dbReference>
<evidence type="ECO:0000256" key="4">
    <source>
        <dbReference type="ARBA" id="ARBA00022741"/>
    </source>
</evidence>
<keyword evidence="2" id="KW-0723">Serine/threonine-protein kinase</keyword>
<evidence type="ECO:0000256" key="2">
    <source>
        <dbReference type="ARBA" id="ARBA00022527"/>
    </source>
</evidence>
<evidence type="ECO:0000256" key="8">
    <source>
        <dbReference type="ARBA" id="ARBA00048679"/>
    </source>
</evidence>
<dbReference type="Pfam" id="PF03793">
    <property type="entry name" value="PASTA"/>
    <property type="match status" value="4"/>
</dbReference>
<evidence type="ECO:0000313" key="14">
    <source>
        <dbReference type="EMBL" id="MBP1888560.1"/>
    </source>
</evidence>
<keyword evidence="3 14" id="KW-0808">Transferase</keyword>
<feature type="domain" description="PASTA" evidence="13">
    <location>
        <begin position="453"/>
        <end position="519"/>
    </location>
</feature>
<dbReference type="SUPFAM" id="SSF56112">
    <property type="entry name" value="Protein kinase-like (PK-like)"/>
    <property type="match status" value="1"/>
</dbReference>
<dbReference type="Pfam" id="PF00069">
    <property type="entry name" value="Pkinase"/>
    <property type="match status" value="1"/>
</dbReference>
<sequence>MNGEILGDRYELIEKVGEGGMAIVYKARDNKLNRYVAVKILKDEYSDNEEIVNKFKKEATAIAKLSDNNIVNVLDVGTQDETNYIVMEFVSGKTLKEVIGEFGKVNYETAIAIALQVAKALDCAHRNDIIHRDIKPQNILVTENGLVKVTDFGIAKSSDSATLTNTSTILGSAHYFSPEQARGGFINNRTDIYSLGVVIYEMLTGKVPFEADSPVTIALKHLQEEVVQPKNINSKIPDSLNEVVLKCMEKDADKRYQDVKDLISDLEKIKEDPNAKIGEGKNKETNENDVTAQHTIIMSPVKEPIITKDDNEDLDDGDLAEDDDYYDDDYYDDDYYDDAEEEDSAKKKKSRKGKKNLKGIIIGVVSVVVIALLGFGAYSLFGNSKESKKVKVPNFVGMTMDEAKKEADSVGLKVTKAKEVKSDEKKGTIIESNPKAGESVDEGTTVEVTVSGGEKVKLPNLAEDDLNDAKAKLEALGITNINIDEEYSDSISKGQVISQSPNSGEEVSKDTTVTLVVSKGQKVTNVTVPKVIGMSVNDAKSTLSNAGLSVTVESKKTTDKDSDGKVLDQKASAGTTVNKGSNITIIVGNYEEPKKDTITVAPVTGLSQDVAINKLSGLNVNVITQDTDDKSLDGKVISQSLQAGAKVDQNTSITIKVGKYKAPDNENSGNNEDPKGHKKE</sequence>
<dbReference type="PROSITE" id="PS50011">
    <property type="entry name" value="PROTEIN_KINASE_DOM"/>
    <property type="match status" value="1"/>
</dbReference>
<dbReference type="InterPro" id="IPR005543">
    <property type="entry name" value="PASTA_dom"/>
</dbReference>
<keyword evidence="4 9" id="KW-0547">Nucleotide-binding</keyword>
<dbReference type="InterPro" id="IPR011009">
    <property type="entry name" value="Kinase-like_dom_sf"/>
</dbReference>
<evidence type="ECO:0000256" key="3">
    <source>
        <dbReference type="ARBA" id="ARBA00022679"/>
    </source>
</evidence>
<keyword evidence="11" id="KW-0472">Membrane</keyword>
<dbReference type="CDD" id="cd06577">
    <property type="entry name" value="PASTA_pknB"/>
    <property type="match status" value="4"/>
</dbReference>
<feature type="region of interest" description="Disordered" evidence="10">
    <location>
        <begin position="274"/>
        <end position="294"/>
    </location>
</feature>
<dbReference type="Gene3D" id="3.30.200.20">
    <property type="entry name" value="Phosphorylase Kinase, domain 1"/>
    <property type="match status" value="1"/>
</dbReference>
<dbReference type="NCBIfam" id="NF033483">
    <property type="entry name" value="PknB_PASTA_kin"/>
    <property type="match status" value="1"/>
</dbReference>
<feature type="domain" description="PASTA" evidence="13">
    <location>
        <begin position="386"/>
        <end position="452"/>
    </location>
</feature>
<protein>
    <recommendedName>
        <fullName evidence="1">non-specific serine/threonine protein kinase</fullName>
        <ecNumber evidence="1">2.7.11.1</ecNumber>
    </recommendedName>
</protein>
<feature type="domain" description="Protein kinase" evidence="12">
    <location>
        <begin position="10"/>
        <end position="269"/>
    </location>
</feature>
<feature type="compositionally biased region" description="Acidic residues" evidence="10">
    <location>
        <begin position="310"/>
        <end position="332"/>
    </location>
</feature>